<protein>
    <submittedName>
        <fullName evidence="2">SurA domain-containing protein</fullName>
    </submittedName>
</protein>
<dbReference type="Pfam" id="PF13624">
    <property type="entry name" value="SurA_N_3"/>
    <property type="match status" value="1"/>
</dbReference>
<keyword evidence="3" id="KW-1185">Reference proteome</keyword>
<evidence type="ECO:0000313" key="3">
    <source>
        <dbReference type="Proteomes" id="UP000014977"/>
    </source>
</evidence>
<dbReference type="Gene3D" id="1.10.4030.10">
    <property type="entry name" value="Porin chaperone SurA, peptide-binding domain"/>
    <property type="match status" value="1"/>
</dbReference>
<dbReference type="Proteomes" id="UP000014977">
    <property type="component" value="Unassembled WGS sequence"/>
</dbReference>
<name>S7TKY3_DESML</name>
<feature type="chain" id="PRO_5030177198" evidence="1">
    <location>
        <begin position="23"/>
        <end position="218"/>
    </location>
</feature>
<accession>S7TKY3</accession>
<feature type="signal peptide" evidence="1">
    <location>
        <begin position="1"/>
        <end position="22"/>
    </location>
</feature>
<dbReference type="RefSeq" id="WP_020878121.1">
    <property type="nucleotide sequence ID" value="NZ_ATHJ01000103.1"/>
</dbReference>
<evidence type="ECO:0000313" key="2">
    <source>
        <dbReference type="EMBL" id="EPR37280.1"/>
    </source>
</evidence>
<reference evidence="2 3" key="1">
    <citation type="journal article" date="2013" name="Genome Announc.">
        <title>Draft genome sequences for three mercury-methylating, sulfate-reducing bacteria.</title>
        <authorList>
            <person name="Brown S.D."/>
            <person name="Hurt R.A.Jr."/>
            <person name="Gilmour C.C."/>
            <person name="Elias D.A."/>
        </authorList>
    </citation>
    <scope>NUCLEOTIDE SEQUENCE [LARGE SCALE GENOMIC DNA]</scope>
    <source>
        <strain evidence="2 3">DSM 2059</strain>
    </source>
</reference>
<gene>
    <name evidence="2" type="ORF">dsmv_3054</name>
</gene>
<dbReference type="STRING" id="897.B2D07_06075"/>
<dbReference type="SUPFAM" id="SSF109998">
    <property type="entry name" value="Triger factor/SurA peptide-binding domain-like"/>
    <property type="match status" value="1"/>
</dbReference>
<dbReference type="AlphaFoldDB" id="S7TKY3"/>
<proteinExistence type="predicted"/>
<dbReference type="InterPro" id="IPR050245">
    <property type="entry name" value="PrsA_foldase"/>
</dbReference>
<organism evidence="2 3">
    <name type="scientific">Desulfococcus multivorans DSM 2059</name>
    <dbReference type="NCBI Taxonomy" id="1121405"/>
    <lineage>
        <taxon>Bacteria</taxon>
        <taxon>Pseudomonadati</taxon>
        <taxon>Thermodesulfobacteriota</taxon>
        <taxon>Desulfobacteria</taxon>
        <taxon>Desulfobacterales</taxon>
        <taxon>Desulfococcaceae</taxon>
        <taxon>Desulfococcus</taxon>
    </lineage>
</organism>
<dbReference type="OrthoDB" id="5454722at2"/>
<comment type="caution">
    <text evidence="2">The sequence shown here is derived from an EMBL/GenBank/DDBJ whole genome shotgun (WGS) entry which is preliminary data.</text>
</comment>
<dbReference type="PANTHER" id="PTHR47245">
    <property type="entry name" value="PEPTIDYLPROLYL ISOMERASE"/>
    <property type="match status" value="1"/>
</dbReference>
<dbReference type="EMBL" id="ATHJ01000103">
    <property type="protein sequence ID" value="EPR37280.1"/>
    <property type="molecule type" value="Genomic_DNA"/>
</dbReference>
<sequence>MAPKSRLKANPLLFLIFIIALECSCVGCSPENPTETSAYLIRIGGTVLTEADFDQSFDFQKIAYGDAIADPVLWKQVRQDIFKELMIRAVMLERARETGIRISPQETEAAVQAIQQAYPPGEFEKTLLESAVSFRSWRNELKTRLLIDKLLQKDIAIPEIVAPGVADVDRKTEERLQRDGVEAAYPSWIRKLRRKYPVDVNDAAVHHILNRQPTISSK</sequence>
<evidence type="ECO:0000256" key="1">
    <source>
        <dbReference type="SAM" id="SignalP"/>
    </source>
</evidence>
<dbReference type="PANTHER" id="PTHR47245:SF2">
    <property type="entry name" value="PEPTIDYL-PROLYL CIS-TRANS ISOMERASE HP_0175-RELATED"/>
    <property type="match status" value="1"/>
</dbReference>
<keyword evidence="1" id="KW-0732">Signal</keyword>
<dbReference type="InterPro" id="IPR027304">
    <property type="entry name" value="Trigger_fact/SurA_dom_sf"/>
</dbReference>